<dbReference type="Proteomes" id="UP000237883">
    <property type="component" value="Chromosome"/>
</dbReference>
<dbReference type="RefSeq" id="WP_106057601.1">
    <property type="nucleotide sequence ID" value="NZ_CP027228.1"/>
</dbReference>
<proteinExistence type="predicted"/>
<gene>
    <name evidence="1" type="ORF">C5Q96_06675</name>
</gene>
<protein>
    <recommendedName>
        <fullName evidence="3">Phage protein</fullName>
    </recommendedName>
</protein>
<name>A0A2S0L5L2_9FIRM</name>
<dbReference type="AlphaFoldDB" id="A0A2S0L5L2"/>
<evidence type="ECO:0008006" key="3">
    <source>
        <dbReference type="Google" id="ProtNLM"/>
    </source>
</evidence>
<accession>A0A2S0L5L2</accession>
<dbReference type="GeneID" id="78391945"/>
<reference evidence="2" key="1">
    <citation type="submission" date="2018-02" db="EMBL/GenBank/DDBJ databases">
        <authorList>
            <person name="Holder M.E."/>
            <person name="Ajami N.J."/>
            <person name="Petrosino J.F."/>
        </authorList>
    </citation>
    <scope>NUCLEOTIDE SEQUENCE [LARGE SCALE GENOMIC DNA]</scope>
    <source>
        <strain evidence="2">CCUG 47132</strain>
    </source>
</reference>
<dbReference type="KEGG" id="mdv:C5Q96_06675"/>
<evidence type="ECO:0000313" key="1">
    <source>
        <dbReference type="EMBL" id="AVM48546.1"/>
    </source>
</evidence>
<sequence length="111" mass="12644">MEIKGITVTLYEKVVTGKDKFDTDIYEEHAVNVENVLVAPVTSDDITTERSIMSDKVIYKLAIPKGDTHTWTDCLVEFFGKKFKVVGEPIEGIEEMLPLSWNKQVQVECYD</sequence>
<dbReference type="EMBL" id="CP027228">
    <property type="protein sequence ID" value="AVM48546.1"/>
    <property type="molecule type" value="Genomic_DNA"/>
</dbReference>
<keyword evidence="2" id="KW-1185">Reference proteome</keyword>
<evidence type="ECO:0000313" key="2">
    <source>
        <dbReference type="Proteomes" id="UP000237883"/>
    </source>
</evidence>
<organism evidence="1 2">
    <name type="scientific">Mogibacterium diversum</name>
    <dbReference type="NCBI Taxonomy" id="114527"/>
    <lineage>
        <taxon>Bacteria</taxon>
        <taxon>Bacillati</taxon>
        <taxon>Bacillota</taxon>
        <taxon>Clostridia</taxon>
        <taxon>Peptostreptococcales</taxon>
        <taxon>Anaerovoracaceae</taxon>
        <taxon>Mogibacterium</taxon>
    </lineage>
</organism>
<dbReference type="OrthoDB" id="1653637at2"/>